<evidence type="ECO:0000256" key="5">
    <source>
        <dbReference type="ARBA" id="ARBA00022840"/>
    </source>
</evidence>
<gene>
    <name evidence="13" type="ORF">A3F84_27885</name>
</gene>
<feature type="modified residue" description="4-aspartylphosphate" evidence="10">
    <location>
        <position position="55"/>
    </location>
</feature>
<dbReference type="SMART" id="SM00382">
    <property type="entry name" value="AAA"/>
    <property type="match status" value="1"/>
</dbReference>
<dbReference type="Proteomes" id="UP000178606">
    <property type="component" value="Unassembled WGS sequence"/>
</dbReference>
<dbReference type="InterPro" id="IPR058031">
    <property type="entry name" value="AAA_lid_NorR"/>
</dbReference>
<evidence type="ECO:0000256" key="1">
    <source>
        <dbReference type="ARBA" id="ARBA00004496"/>
    </source>
</evidence>
<dbReference type="Pfam" id="PF25601">
    <property type="entry name" value="AAA_lid_14"/>
    <property type="match status" value="1"/>
</dbReference>
<dbReference type="GO" id="GO:0043565">
    <property type="term" value="F:sequence-specific DNA binding"/>
    <property type="evidence" value="ECO:0007669"/>
    <property type="project" value="InterPro"/>
</dbReference>
<evidence type="ECO:0000256" key="3">
    <source>
        <dbReference type="ARBA" id="ARBA00022553"/>
    </source>
</evidence>
<dbReference type="Pfam" id="PF02954">
    <property type="entry name" value="HTH_8"/>
    <property type="match status" value="1"/>
</dbReference>
<dbReference type="GO" id="GO:0005737">
    <property type="term" value="C:cytoplasm"/>
    <property type="evidence" value="ECO:0007669"/>
    <property type="project" value="UniProtKB-SubCell"/>
</dbReference>
<dbReference type="FunFam" id="1.10.8.60:FF:000014">
    <property type="entry name" value="DNA-binding transcriptional regulator NtrC"/>
    <property type="match status" value="1"/>
</dbReference>
<dbReference type="Gene3D" id="1.10.10.60">
    <property type="entry name" value="Homeodomain-like"/>
    <property type="match status" value="1"/>
</dbReference>
<evidence type="ECO:0000313" key="13">
    <source>
        <dbReference type="EMBL" id="OGG44031.1"/>
    </source>
</evidence>
<keyword evidence="5" id="KW-0067">ATP-binding</keyword>
<keyword evidence="9" id="KW-0804">Transcription</keyword>
<dbReference type="InterPro" id="IPR003593">
    <property type="entry name" value="AAA+_ATPase"/>
</dbReference>
<feature type="domain" description="Response regulatory" evidence="12">
    <location>
        <begin position="6"/>
        <end position="120"/>
    </location>
</feature>
<evidence type="ECO:0000313" key="14">
    <source>
        <dbReference type="Proteomes" id="UP000178606"/>
    </source>
</evidence>
<dbReference type="EMBL" id="MFKF01000418">
    <property type="protein sequence ID" value="OGG44031.1"/>
    <property type="molecule type" value="Genomic_DNA"/>
</dbReference>
<dbReference type="FunFam" id="3.40.50.2300:FF:000018">
    <property type="entry name" value="DNA-binding transcriptional regulator NtrC"/>
    <property type="match status" value="1"/>
</dbReference>
<dbReference type="Gene3D" id="3.40.50.2300">
    <property type="match status" value="1"/>
</dbReference>
<comment type="subcellular location">
    <subcellularLocation>
        <location evidence="1">Cytoplasm</location>
    </subcellularLocation>
</comment>
<dbReference type="GO" id="GO:0000160">
    <property type="term" value="P:phosphorelay signal transduction system"/>
    <property type="evidence" value="ECO:0007669"/>
    <property type="project" value="InterPro"/>
</dbReference>
<dbReference type="InterPro" id="IPR027417">
    <property type="entry name" value="P-loop_NTPase"/>
</dbReference>
<protein>
    <submittedName>
        <fullName evidence="13">Fis family transcriptional regulator</fullName>
    </submittedName>
</protein>
<dbReference type="GO" id="GO:0006355">
    <property type="term" value="P:regulation of DNA-templated transcription"/>
    <property type="evidence" value="ECO:0007669"/>
    <property type="project" value="InterPro"/>
</dbReference>
<dbReference type="InterPro" id="IPR009057">
    <property type="entry name" value="Homeodomain-like_sf"/>
</dbReference>
<evidence type="ECO:0000259" key="12">
    <source>
        <dbReference type="PROSITE" id="PS50110"/>
    </source>
</evidence>
<accession>A0A1F6C4E1</accession>
<comment type="caution">
    <text evidence="13">The sequence shown here is derived from an EMBL/GenBank/DDBJ whole genome shotgun (WGS) entry which is preliminary data.</text>
</comment>
<dbReference type="CDD" id="cd00009">
    <property type="entry name" value="AAA"/>
    <property type="match status" value="1"/>
</dbReference>
<dbReference type="PANTHER" id="PTHR32071">
    <property type="entry name" value="TRANSCRIPTIONAL REGULATORY PROTEIN"/>
    <property type="match status" value="1"/>
</dbReference>
<evidence type="ECO:0000256" key="6">
    <source>
        <dbReference type="ARBA" id="ARBA00023015"/>
    </source>
</evidence>
<dbReference type="InterPro" id="IPR002078">
    <property type="entry name" value="Sigma_54_int"/>
</dbReference>
<dbReference type="InterPro" id="IPR011006">
    <property type="entry name" value="CheY-like_superfamily"/>
</dbReference>
<dbReference type="SUPFAM" id="SSF46689">
    <property type="entry name" value="Homeodomain-like"/>
    <property type="match status" value="1"/>
</dbReference>
<dbReference type="SUPFAM" id="SSF52540">
    <property type="entry name" value="P-loop containing nucleoside triphosphate hydrolases"/>
    <property type="match status" value="1"/>
</dbReference>
<evidence type="ECO:0000259" key="11">
    <source>
        <dbReference type="PROSITE" id="PS50045"/>
    </source>
</evidence>
<dbReference type="Pfam" id="PF00072">
    <property type="entry name" value="Response_reg"/>
    <property type="match status" value="1"/>
</dbReference>
<dbReference type="PROSITE" id="PS50110">
    <property type="entry name" value="RESPONSE_REGULATORY"/>
    <property type="match status" value="1"/>
</dbReference>
<reference evidence="13 14" key="1">
    <citation type="journal article" date="2016" name="Nat. Commun.">
        <title>Thousands of microbial genomes shed light on interconnected biogeochemical processes in an aquifer system.</title>
        <authorList>
            <person name="Anantharaman K."/>
            <person name="Brown C.T."/>
            <person name="Hug L.A."/>
            <person name="Sharon I."/>
            <person name="Castelle C.J."/>
            <person name="Probst A.J."/>
            <person name="Thomas B.C."/>
            <person name="Singh A."/>
            <person name="Wilkins M.J."/>
            <person name="Karaoz U."/>
            <person name="Brodie E.L."/>
            <person name="Williams K.H."/>
            <person name="Hubbard S.S."/>
            <person name="Banfield J.F."/>
        </authorList>
    </citation>
    <scope>NUCLEOTIDE SEQUENCE [LARGE SCALE GENOMIC DNA]</scope>
    <source>
        <strain evidence="14">RIFCSPLOWO2_12_FULL_64_10</strain>
    </source>
</reference>
<sequence length="451" mass="49910">MDKKPRILVVDDEEVVVDSLKGWFSEDGYPVGVARSGKEALARMQEGPWDIALVDIKMPGMDGLEAHRRLKELDPDLLVIIMTAYASVETAVQALKAGAYDYITKPFDPDDLEHLINKAVEQRRLKAENAVLKERLSEALPFDEIVGQSPAILGVVEQVKMVAGTDATALIAGESGTGKELVARAIHAHSPRRGMPMVTVNCGGLAEGLLESELFGHEKGAFTGAQYRKKGKFELADGGTIFLDEVGDVSPKTQIDLLRVLDEKKVTRVGGTQPIDVDFRVVAATNRDLHQMVEAGQFRLDLYYRLNVYVIHLPALRERPEDIPLLAEYFLKRHAQTMRKRIERISPEAMGLLMAQTWPGNVRELENAVERAVVVGSGPGLRPEDLPFRAAPKAETDLAPRSLSAAERTHIARVLQETGWNISQAARLLEIDRVTLYNKIKKYGLERDGQG</sequence>
<dbReference type="PROSITE" id="PS00688">
    <property type="entry name" value="SIGMA54_INTERACT_3"/>
    <property type="match status" value="1"/>
</dbReference>
<dbReference type="InterPro" id="IPR025944">
    <property type="entry name" value="Sigma_54_int_dom_CS"/>
</dbReference>
<dbReference type="Gene3D" id="1.10.8.60">
    <property type="match status" value="1"/>
</dbReference>
<dbReference type="GO" id="GO:0005524">
    <property type="term" value="F:ATP binding"/>
    <property type="evidence" value="ECO:0007669"/>
    <property type="project" value="UniProtKB-KW"/>
</dbReference>
<dbReference type="PROSITE" id="PS50045">
    <property type="entry name" value="SIGMA54_INTERACT_4"/>
    <property type="match status" value="1"/>
</dbReference>
<evidence type="ECO:0000256" key="9">
    <source>
        <dbReference type="ARBA" id="ARBA00023163"/>
    </source>
</evidence>
<dbReference type="Pfam" id="PF00158">
    <property type="entry name" value="Sigma54_activat"/>
    <property type="match status" value="1"/>
</dbReference>
<dbReference type="InterPro" id="IPR002197">
    <property type="entry name" value="HTH_Fis"/>
</dbReference>
<dbReference type="PROSITE" id="PS00676">
    <property type="entry name" value="SIGMA54_INTERACT_2"/>
    <property type="match status" value="1"/>
</dbReference>
<name>A0A1F6C4E1_HANXR</name>
<dbReference type="SMART" id="SM00448">
    <property type="entry name" value="REC"/>
    <property type="match status" value="1"/>
</dbReference>
<dbReference type="InterPro" id="IPR025943">
    <property type="entry name" value="Sigma_54_int_dom_ATP-bd_2"/>
</dbReference>
<evidence type="ECO:0000256" key="7">
    <source>
        <dbReference type="ARBA" id="ARBA00023125"/>
    </source>
</evidence>
<dbReference type="PRINTS" id="PR01590">
    <property type="entry name" value="HTHFIS"/>
</dbReference>
<dbReference type="FunFam" id="3.40.50.300:FF:000006">
    <property type="entry name" value="DNA-binding transcriptional regulator NtrC"/>
    <property type="match status" value="1"/>
</dbReference>
<feature type="domain" description="Sigma-54 factor interaction" evidence="11">
    <location>
        <begin position="145"/>
        <end position="374"/>
    </location>
</feature>
<dbReference type="AlphaFoldDB" id="A0A1F6C4E1"/>
<keyword evidence="4" id="KW-0547">Nucleotide-binding</keyword>
<evidence type="ECO:0000256" key="10">
    <source>
        <dbReference type="PROSITE-ProRule" id="PRU00169"/>
    </source>
</evidence>
<keyword evidence="7" id="KW-0238">DNA-binding</keyword>
<evidence type="ECO:0000256" key="8">
    <source>
        <dbReference type="ARBA" id="ARBA00023159"/>
    </source>
</evidence>
<keyword evidence="3 10" id="KW-0597">Phosphoprotein</keyword>
<keyword evidence="2" id="KW-0963">Cytoplasm</keyword>
<keyword evidence="8" id="KW-0010">Activator</keyword>
<dbReference type="SUPFAM" id="SSF52172">
    <property type="entry name" value="CheY-like"/>
    <property type="match status" value="1"/>
</dbReference>
<evidence type="ECO:0000256" key="4">
    <source>
        <dbReference type="ARBA" id="ARBA00022741"/>
    </source>
</evidence>
<dbReference type="InterPro" id="IPR001789">
    <property type="entry name" value="Sig_transdc_resp-reg_receiver"/>
</dbReference>
<keyword evidence="6" id="KW-0805">Transcription regulation</keyword>
<organism evidence="13 14">
    <name type="scientific">Handelsmanbacteria sp. (strain RIFCSPLOWO2_12_FULL_64_10)</name>
    <dbReference type="NCBI Taxonomy" id="1817868"/>
    <lineage>
        <taxon>Bacteria</taxon>
        <taxon>Candidatus Handelsmaniibacteriota</taxon>
    </lineage>
</organism>
<dbReference type="Gene3D" id="3.40.50.300">
    <property type="entry name" value="P-loop containing nucleotide triphosphate hydrolases"/>
    <property type="match status" value="1"/>
</dbReference>
<proteinExistence type="predicted"/>
<evidence type="ECO:0000256" key="2">
    <source>
        <dbReference type="ARBA" id="ARBA00022490"/>
    </source>
</evidence>